<dbReference type="InterPro" id="IPR012001">
    <property type="entry name" value="Thiamin_PyroP_enz_TPP-bd_dom"/>
</dbReference>
<organism evidence="13">
    <name type="scientific">Burkholderia stagnalis</name>
    <dbReference type="NCBI Taxonomy" id="1503054"/>
    <lineage>
        <taxon>Bacteria</taxon>
        <taxon>Pseudomonadati</taxon>
        <taxon>Pseudomonadota</taxon>
        <taxon>Betaproteobacteria</taxon>
        <taxon>Burkholderiales</taxon>
        <taxon>Burkholderiaceae</taxon>
        <taxon>Burkholderia</taxon>
        <taxon>Burkholderia cepacia complex</taxon>
    </lineage>
</organism>
<keyword evidence="16" id="KW-1185">Reference proteome</keyword>
<evidence type="ECO:0008006" key="17">
    <source>
        <dbReference type="Google" id="ProtNLM"/>
    </source>
</evidence>
<evidence type="ECO:0000259" key="10">
    <source>
        <dbReference type="Pfam" id="PF00205"/>
    </source>
</evidence>
<evidence type="ECO:0000313" key="16">
    <source>
        <dbReference type="Proteomes" id="UP000281098"/>
    </source>
</evidence>
<dbReference type="PANTHER" id="PTHR43452">
    <property type="entry name" value="PYRUVATE DECARBOXYLASE"/>
    <property type="match status" value="1"/>
</dbReference>
<reference evidence="13 15" key="1">
    <citation type="submission" date="2015-11" db="EMBL/GenBank/DDBJ databases">
        <title>Expanding the genomic diversity of Burkholderia species for the development of highly accurate diagnostics.</title>
        <authorList>
            <person name="Sahl J."/>
            <person name="Keim P."/>
            <person name="Wagner D."/>
        </authorList>
    </citation>
    <scope>NUCLEOTIDE SEQUENCE [LARGE SCALE GENOMIC DNA]</scope>
    <source>
        <strain evidence="13 15">MSMB1960WGS</strain>
    </source>
</reference>
<comment type="similarity">
    <text evidence="3 9">Belongs to the TPP enzyme family.</text>
</comment>
<dbReference type="GO" id="GO:0005829">
    <property type="term" value="C:cytosol"/>
    <property type="evidence" value="ECO:0007669"/>
    <property type="project" value="TreeGrafter"/>
</dbReference>
<dbReference type="GO" id="GO:0030976">
    <property type="term" value="F:thiamine pyrophosphate binding"/>
    <property type="evidence" value="ECO:0007669"/>
    <property type="project" value="InterPro"/>
</dbReference>
<dbReference type="RefSeq" id="WP_060149111.1">
    <property type="nucleotide sequence ID" value="NZ_LPGD01000044.1"/>
</dbReference>
<evidence type="ECO:0000256" key="3">
    <source>
        <dbReference type="ARBA" id="ARBA00007812"/>
    </source>
</evidence>
<dbReference type="SUPFAM" id="SSF52467">
    <property type="entry name" value="DHS-like NAD/FAD-binding domain"/>
    <property type="match status" value="1"/>
</dbReference>
<dbReference type="Gene3D" id="3.40.50.1220">
    <property type="entry name" value="TPP-binding domain"/>
    <property type="match status" value="1"/>
</dbReference>
<evidence type="ECO:0000256" key="1">
    <source>
        <dbReference type="ARBA" id="ARBA00001920"/>
    </source>
</evidence>
<evidence type="ECO:0000256" key="2">
    <source>
        <dbReference type="ARBA" id="ARBA00001964"/>
    </source>
</evidence>
<keyword evidence="8" id="KW-0456">Lyase</keyword>
<dbReference type="Proteomes" id="UP000068603">
    <property type="component" value="Unassembled WGS sequence"/>
</dbReference>
<dbReference type="InterPro" id="IPR029035">
    <property type="entry name" value="DHS-like_NAD/FAD-binding_dom"/>
</dbReference>
<comment type="caution">
    <text evidence="13">The sequence shown here is derived from an EMBL/GenBank/DDBJ whole genome shotgun (WGS) entry which is preliminary data.</text>
</comment>
<comment type="cofactor">
    <cofactor evidence="1">
        <name>a metal cation</name>
        <dbReference type="ChEBI" id="CHEBI:25213"/>
    </cofactor>
</comment>
<evidence type="ECO:0000313" key="15">
    <source>
        <dbReference type="Proteomes" id="UP000068603"/>
    </source>
</evidence>
<feature type="domain" description="Thiamine pyrophosphate enzyme N-terminal TPP-binding" evidence="12">
    <location>
        <begin position="23"/>
        <end position="131"/>
    </location>
</feature>
<keyword evidence="6" id="KW-0460">Magnesium</keyword>
<dbReference type="GO" id="GO:0004737">
    <property type="term" value="F:pyruvate decarboxylase activity"/>
    <property type="evidence" value="ECO:0007669"/>
    <property type="project" value="TreeGrafter"/>
</dbReference>
<keyword evidence="5" id="KW-0210">Decarboxylase</keyword>
<dbReference type="GO" id="GO:0000287">
    <property type="term" value="F:magnesium ion binding"/>
    <property type="evidence" value="ECO:0007669"/>
    <property type="project" value="InterPro"/>
</dbReference>
<dbReference type="PANTHER" id="PTHR43452:SF30">
    <property type="entry name" value="PYRUVATE DECARBOXYLASE ISOZYME 1-RELATED"/>
    <property type="match status" value="1"/>
</dbReference>
<dbReference type="InterPro" id="IPR011766">
    <property type="entry name" value="TPP_enzyme_TPP-bd"/>
</dbReference>
<feature type="domain" description="Thiamine pyrophosphate enzyme TPP-binding" evidence="11">
    <location>
        <begin position="423"/>
        <end position="547"/>
    </location>
</feature>
<sequence>MSRPATERPDDRAVSIVDERASVGRIVGRELVDAGIRDMFCIPGDFTMQLSREWLTVSGLSLRTLSHEYGVMLAAIGNALAAGRPAAACFTYGVGLMNAANGIAQAYVERAPVVVISGAPGASERGDHVFPHHTIVDHGTQSRVMRELTVHQEIVADPRYVAVQVARAVAVARDASRPVYVEVPRDLYSVEVPYRLAHRETVRTAGGTPDERVAARAAARAALALSCAARAPVFVPGLEIKRFGLAGEARALVERLALDWVASPMSRQVLDPTVPGYRGVYAGPASPSAGTRECVETSDCLWVIGEPNSDVNMGVAGRVPAGALIHAHDGHVSVAGEGYAVGTAAFVDALVECIVVDGAAPIRAAQPAHAPAQQGDPAPAYDRAAPLTPDAFVAAMRGYFEREPSRVLVADCGDAFFMSMGMEPRDVLTSSLYMSMGIGVPGAIGWQLGCAGRPVVLVGDGAFQMTGLELMHARRFGTSPIVIVLNNRRWTSLSSHPDDAPLTALPATDFMHMAAYLGVQGRRADTVADLERLLAWVDTLDEPVLIDARFAPDTRSTLCERFFGAVGAQYHLSPPRASSAGGPNTEA</sequence>
<dbReference type="Pfam" id="PF00205">
    <property type="entry name" value="TPP_enzyme_M"/>
    <property type="match status" value="1"/>
</dbReference>
<dbReference type="InterPro" id="IPR012110">
    <property type="entry name" value="PDC/IPDC-like"/>
</dbReference>
<evidence type="ECO:0000256" key="4">
    <source>
        <dbReference type="ARBA" id="ARBA00022723"/>
    </source>
</evidence>
<dbReference type="Pfam" id="PF02776">
    <property type="entry name" value="TPP_enzyme_N"/>
    <property type="match status" value="1"/>
</dbReference>
<dbReference type="SUPFAM" id="SSF52518">
    <property type="entry name" value="Thiamin diphosphate-binding fold (THDP-binding)"/>
    <property type="match status" value="2"/>
</dbReference>
<dbReference type="InterPro" id="IPR029061">
    <property type="entry name" value="THDP-binding"/>
</dbReference>
<dbReference type="EMBL" id="QTPM01000036">
    <property type="protein sequence ID" value="RQY87445.1"/>
    <property type="molecule type" value="Genomic_DNA"/>
</dbReference>
<dbReference type="Gene3D" id="3.40.50.970">
    <property type="match status" value="2"/>
</dbReference>
<dbReference type="GO" id="GO:0000949">
    <property type="term" value="P:aromatic amino acid family catabolic process to alcohol via Ehrlich pathway"/>
    <property type="evidence" value="ECO:0007669"/>
    <property type="project" value="TreeGrafter"/>
</dbReference>
<reference evidence="14 16" key="2">
    <citation type="submission" date="2018-08" db="EMBL/GenBank/DDBJ databases">
        <title>Comparative analysis of Burkholderia isolates from Puerto Rico.</title>
        <authorList>
            <person name="Hall C."/>
            <person name="Sahl J."/>
            <person name="Wagner D."/>
        </authorList>
    </citation>
    <scope>NUCLEOTIDE SEQUENCE [LARGE SCALE GENOMIC DNA]</scope>
    <source>
        <strain evidence="14 16">Bp8966</strain>
    </source>
</reference>
<evidence type="ECO:0000256" key="6">
    <source>
        <dbReference type="ARBA" id="ARBA00022842"/>
    </source>
</evidence>
<protein>
    <recommendedName>
        <fullName evidence="17">Pyruvate decarboxylase</fullName>
    </recommendedName>
</protein>
<accession>A0A108LFA1</accession>
<evidence type="ECO:0000313" key="13">
    <source>
        <dbReference type="EMBL" id="KWA59342.1"/>
    </source>
</evidence>
<evidence type="ECO:0000259" key="12">
    <source>
        <dbReference type="Pfam" id="PF02776"/>
    </source>
</evidence>
<evidence type="ECO:0000256" key="9">
    <source>
        <dbReference type="RuleBase" id="RU362132"/>
    </source>
</evidence>
<keyword evidence="7 9" id="KW-0786">Thiamine pyrophosphate</keyword>
<dbReference type="Proteomes" id="UP000281098">
    <property type="component" value="Unassembled WGS sequence"/>
</dbReference>
<dbReference type="AlphaFoldDB" id="A0A108LFA1"/>
<dbReference type="InterPro" id="IPR012000">
    <property type="entry name" value="Thiamin_PyroP_enz_cen_dom"/>
</dbReference>
<dbReference type="EMBL" id="LPHB01000055">
    <property type="protein sequence ID" value="KWA59342.1"/>
    <property type="molecule type" value="Genomic_DNA"/>
</dbReference>
<name>A0A108LFA1_9BURK</name>
<evidence type="ECO:0000259" key="11">
    <source>
        <dbReference type="Pfam" id="PF02775"/>
    </source>
</evidence>
<keyword evidence="4" id="KW-0479">Metal-binding</keyword>
<evidence type="ECO:0000256" key="7">
    <source>
        <dbReference type="ARBA" id="ARBA00023052"/>
    </source>
</evidence>
<feature type="domain" description="Thiamine pyrophosphate enzyme central" evidence="10">
    <location>
        <begin position="228"/>
        <end position="313"/>
    </location>
</feature>
<comment type="cofactor">
    <cofactor evidence="2">
        <name>thiamine diphosphate</name>
        <dbReference type="ChEBI" id="CHEBI:58937"/>
    </cofactor>
</comment>
<dbReference type="Pfam" id="PF02775">
    <property type="entry name" value="TPP_enzyme_C"/>
    <property type="match status" value="1"/>
</dbReference>
<evidence type="ECO:0000313" key="14">
    <source>
        <dbReference type="EMBL" id="RQY87445.1"/>
    </source>
</evidence>
<gene>
    <name evidence="14" type="ORF">DF017_24915</name>
    <name evidence="13" type="ORF">WT44_00910</name>
</gene>
<evidence type="ECO:0000256" key="5">
    <source>
        <dbReference type="ARBA" id="ARBA00022793"/>
    </source>
</evidence>
<proteinExistence type="inferred from homology"/>
<evidence type="ECO:0000256" key="8">
    <source>
        <dbReference type="ARBA" id="ARBA00023239"/>
    </source>
</evidence>